<name>A0A5B8NJL0_9CHRO</name>
<dbReference type="InterPro" id="IPR006674">
    <property type="entry name" value="HD_domain"/>
</dbReference>
<sequence>MTNKEQNLVVEREKVIAWLENNVPPARVEHILGVEQMSKELAIIHNADVEKAKTAGLMHDLAKYFPADQLLAMAKQKGIEIDEICATRPHLLHADVSAIVAEDTFGVKDKEILSAIAQHTLGNARMLPLSSIVFVADKLEPNRGDTKELNTMREIARENLYRAVYQVCDIAIKKLIQKGRPIHPRTVATRNWAMQAGKC</sequence>
<keyword evidence="4" id="KW-0378">Hydrolase</keyword>
<dbReference type="Proteomes" id="UP000318453">
    <property type="component" value="Chromosome"/>
</dbReference>
<dbReference type="Gene3D" id="1.10.3210.10">
    <property type="entry name" value="Hypothetical protein af1432"/>
    <property type="match status" value="1"/>
</dbReference>
<dbReference type="Pfam" id="PF01966">
    <property type="entry name" value="HD"/>
    <property type="match status" value="1"/>
</dbReference>
<evidence type="ECO:0000313" key="8">
    <source>
        <dbReference type="EMBL" id="QDZ39157.1"/>
    </source>
</evidence>
<feature type="domain" description="HD" evidence="7">
    <location>
        <begin position="27"/>
        <end position="142"/>
    </location>
</feature>
<evidence type="ECO:0000256" key="5">
    <source>
        <dbReference type="ARBA" id="ARBA00023004"/>
    </source>
</evidence>
<dbReference type="EC" id="3.6.1.41" evidence="1"/>
<protein>
    <recommendedName>
        <fullName evidence="1">bis(5'-nucleosyl)-tetraphosphatase (symmetrical)</fullName>
        <ecNumber evidence="1">3.6.1.41</ecNumber>
    </recommendedName>
</protein>
<dbReference type="PANTHER" id="PTHR35795">
    <property type="entry name" value="SLR1885 PROTEIN"/>
    <property type="match status" value="1"/>
</dbReference>
<evidence type="ECO:0000256" key="3">
    <source>
        <dbReference type="ARBA" id="ARBA00022741"/>
    </source>
</evidence>
<dbReference type="KEGG" id="enn:FRE64_03935"/>
<dbReference type="AlphaFoldDB" id="A0A5B8NJL0"/>
<evidence type="ECO:0000256" key="6">
    <source>
        <dbReference type="ARBA" id="ARBA00049417"/>
    </source>
</evidence>
<evidence type="ECO:0000313" key="9">
    <source>
        <dbReference type="Proteomes" id="UP000318453"/>
    </source>
</evidence>
<dbReference type="SMART" id="SM00471">
    <property type="entry name" value="HDc"/>
    <property type="match status" value="1"/>
</dbReference>
<dbReference type="InterPro" id="IPR005249">
    <property type="entry name" value="YqeK"/>
</dbReference>
<proteinExistence type="predicted"/>
<comment type="catalytic activity">
    <reaction evidence="6">
        <text>P(1),P(4)-bis(5'-adenosyl) tetraphosphate + H2O = 2 ADP + 2 H(+)</text>
        <dbReference type="Rhea" id="RHEA:24252"/>
        <dbReference type="ChEBI" id="CHEBI:15377"/>
        <dbReference type="ChEBI" id="CHEBI:15378"/>
        <dbReference type="ChEBI" id="CHEBI:58141"/>
        <dbReference type="ChEBI" id="CHEBI:456216"/>
        <dbReference type="EC" id="3.6.1.41"/>
    </reaction>
</comment>
<dbReference type="InterPro" id="IPR051094">
    <property type="entry name" value="Diverse_Catalytic_Enzymes"/>
</dbReference>
<accession>A0A5B8NJL0</accession>
<dbReference type="InterPro" id="IPR003607">
    <property type="entry name" value="HD/PDEase_dom"/>
</dbReference>
<reference evidence="8" key="1">
    <citation type="submission" date="2019-08" db="EMBL/GenBank/DDBJ databases">
        <title>Carotenoids and Carotenoid Binding Proteins in the Halophilic Cyanobacterium Euhalothece sp. ZM00.</title>
        <authorList>
            <person name="Cho S.M."/>
            <person name="Song J.Y."/>
            <person name="Park Y.-I."/>
        </authorList>
    </citation>
    <scope>NUCLEOTIDE SEQUENCE [LARGE SCALE GENOMIC DNA]</scope>
    <source>
        <strain evidence="8">Z-M001</strain>
    </source>
</reference>
<keyword evidence="9" id="KW-1185">Reference proteome</keyword>
<organism evidence="8 9">
    <name type="scientific">Euhalothece natronophila Z-M001</name>
    <dbReference type="NCBI Taxonomy" id="522448"/>
    <lineage>
        <taxon>Bacteria</taxon>
        <taxon>Bacillati</taxon>
        <taxon>Cyanobacteriota</taxon>
        <taxon>Cyanophyceae</taxon>
        <taxon>Oscillatoriophycideae</taxon>
        <taxon>Chroococcales</taxon>
        <taxon>Halothecacae</taxon>
        <taxon>Halothece cluster</taxon>
        <taxon>Euhalothece</taxon>
    </lineage>
</organism>
<evidence type="ECO:0000256" key="2">
    <source>
        <dbReference type="ARBA" id="ARBA00022723"/>
    </source>
</evidence>
<keyword evidence="5" id="KW-0408">Iron</keyword>
<evidence type="ECO:0000256" key="1">
    <source>
        <dbReference type="ARBA" id="ARBA00012506"/>
    </source>
</evidence>
<dbReference type="OrthoDB" id="5295945at2"/>
<dbReference type="EMBL" id="CP042326">
    <property type="protein sequence ID" value="QDZ39157.1"/>
    <property type="molecule type" value="Genomic_DNA"/>
</dbReference>
<dbReference type="GO" id="GO:0046872">
    <property type="term" value="F:metal ion binding"/>
    <property type="evidence" value="ECO:0007669"/>
    <property type="project" value="UniProtKB-KW"/>
</dbReference>
<dbReference type="CDD" id="cd00077">
    <property type="entry name" value="HDc"/>
    <property type="match status" value="1"/>
</dbReference>
<gene>
    <name evidence="8" type="ORF">FRE64_03935</name>
</gene>
<dbReference type="PANTHER" id="PTHR35795:SF1">
    <property type="entry name" value="BIS(5'-NUCLEOSYL)-TETRAPHOSPHATASE, SYMMETRICAL"/>
    <property type="match status" value="1"/>
</dbReference>
<keyword evidence="2" id="KW-0479">Metal-binding</keyword>
<keyword evidence="3" id="KW-0547">Nucleotide-binding</keyword>
<dbReference type="RefSeq" id="WP_146294763.1">
    <property type="nucleotide sequence ID" value="NZ_CP042326.1"/>
</dbReference>
<dbReference type="PROSITE" id="PS51831">
    <property type="entry name" value="HD"/>
    <property type="match status" value="1"/>
</dbReference>
<dbReference type="SUPFAM" id="SSF109604">
    <property type="entry name" value="HD-domain/PDEase-like"/>
    <property type="match status" value="1"/>
</dbReference>
<evidence type="ECO:0000259" key="7">
    <source>
        <dbReference type="PROSITE" id="PS51831"/>
    </source>
</evidence>
<dbReference type="GO" id="GO:0008803">
    <property type="term" value="F:bis(5'-nucleosyl)-tetraphosphatase (symmetrical) activity"/>
    <property type="evidence" value="ECO:0007669"/>
    <property type="project" value="UniProtKB-EC"/>
</dbReference>
<dbReference type="GO" id="GO:0000166">
    <property type="term" value="F:nucleotide binding"/>
    <property type="evidence" value="ECO:0007669"/>
    <property type="project" value="UniProtKB-KW"/>
</dbReference>
<dbReference type="NCBIfam" id="TIGR00488">
    <property type="entry name" value="bis(5'-nucleosyl)-tetraphosphatase (symmetrical) YqeK"/>
    <property type="match status" value="1"/>
</dbReference>
<evidence type="ECO:0000256" key="4">
    <source>
        <dbReference type="ARBA" id="ARBA00022801"/>
    </source>
</evidence>